<feature type="domain" description="Aminotransferase class V" evidence="9">
    <location>
        <begin position="21"/>
        <end position="398"/>
    </location>
</feature>
<dbReference type="NCBIfam" id="TIGR01979">
    <property type="entry name" value="sufS"/>
    <property type="match status" value="1"/>
</dbReference>
<comment type="caution">
    <text evidence="10">The sequence shown here is derived from an EMBL/GenBank/DDBJ whole genome shotgun (WGS) entry which is preliminary data.</text>
</comment>
<keyword evidence="5 8" id="KW-0663">Pyridoxal phosphate</keyword>
<dbReference type="Gene3D" id="3.40.640.10">
    <property type="entry name" value="Type I PLP-dependent aspartate aminotransferase-like (Major domain)"/>
    <property type="match status" value="1"/>
</dbReference>
<dbReference type="GO" id="GO:0031071">
    <property type="term" value="F:cysteine desulfurase activity"/>
    <property type="evidence" value="ECO:0007669"/>
    <property type="project" value="UniProtKB-UniRule"/>
</dbReference>
<accession>A0A1F4V3R7</accession>
<evidence type="ECO:0000256" key="7">
    <source>
        <dbReference type="RuleBase" id="RU004504"/>
    </source>
</evidence>
<dbReference type="InterPro" id="IPR000192">
    <property type="entry name" value="Aminotrans_V_dom"/>
</dbReference>
<evidence type="ECO:0000313" key="10">
    <source>
        <dbReference type="EMBL" id="OGC51844.1"/>
    </source>
</evidence>
<gene>
    <name evidence="10" type="ORF">A2982_03905</name>
</gene>
<evidence type="ECO:0000259" key="9">
    <source>
        <dbReference type="Pfam" id="PF00266"/>
    </source>
</evidence>
<comment type="cofactor">
    <cofactor evidence="1 7">
        <name>pyridoxal 5'-phosphate</name>
        <dbReference type="ChEBI" id="CHEBI:597326"/>
    </cofactor>
</comment>
<dbReference type="GO" id="GO:0006534">
    <property type="term" value="P:cysteine metabolic process"/>
    <property type="evidence" value="ECO:0007669"/>
    <property type="project" value="UniProtKB-UniRule"/>
</dbReference>
<protein>
    <recommendedName>
        <fullName evidence="3 8">Cysteine desulfurase</fullName>
        <ecNumber evidence="3 8">2.8.1.7</ecNumber>
    </recommendedName>
</protein>
<comment type="catalytic activity">
    <reaction evidence="6 8">
        <text>(sulfur carrier)-H + L-cysteine = (sulfur carrier)-SH + L-alanine</text>
        <dbReference type="Rhea" id="RHEA:43892"/>
        <dbReference type="Rhea" id="RHEA-COMP:14737"/>
        <dbReference type="Rhea" id="RHEA-COMP:14739"/>
        <dbReference type="ChEBI" id="CHEBI:29917"/>
        <dbReference type="ChEBI" id="CHEBI:35235"/>
        <dbReference type="ChEBI" id="CHEBI:57972"/>
        <dbReference type="ChEBI" id="CHEBI:64428"/>
        <dbReference type="EC" id="2.8.1.7"/>
    </reaction>
</comment>
<dbReference type="InterPro" id="IPR010970">
    <property type="entry name" value="Cys_dSase_SufS"/>
</dbReference>
<comment type="function">
    <text evidence="8">Catalyzes the removal of elemental sulfur and selenium atoms from L-cysteine, L-cystine, L-selenocysteine, and L-selenocystine to produce L-alanine.</text>
</comment>
<sequence length="410" mass="45795">MQKYRSDFPILNRIINGKLLVYFDNAATSQMPLFVFEKMKEFEFNRRANVHRGVHTLSEEASVMYEQARKTVSDFILANDPSEIVFVRNATEAINLAAYAWGRKNINKNDIILTSEVEHHSNLIPWQILAKEKECTLTFIPVNEEGKLDFQKIHPDWSKVKLVAIGHAFNVLGTINDITKIVKNIKKECKKSGSKSPRFLVDGAQSVPHIPVNVKKFGIDFFAFSGHKMCGPMGIGVLWVNRNIFGEMSEFLTGGGMIDRVSLLESGFAKPPERFEAGTPNVTGAVGLAAACEYLTGIGMENIRKHEVELTSYALRKLRGLKNVTIYGPAKAEDRTGLISFNINGIHPHDAASILDSEGIAVRSGQHCVMPWHVNNKINATIRASFYLYNTADEVDRLISGLEKSVKMLI</sequence>
<dbReference type="GO" id="GO:0030170">
    <property type="term" value="F:pyridoxal phosphate binding"/>
    <property type="evidence" value="ECO:0007669"/>
    <property type="project" value="UniProtKB-UniRule"/>
</dbReference>
<name>A0A1F4V3R7_UNCKA</name>
<evidence type="ECO:0000256" key="1">
    <source>
        <dbReference type="ARBA" id="ARBA00001933"/>
    </source>
</evidence>
<keyword evidence="4 8" id="KW-0808">Transferase</keyword>
<dbReference type="PROSITE" id="PS00595">
    <property type="entry name" value="AA_TRANSFER_CLASS_5"/>
    <property type="match status" value="1"/>
</dbReference>
<evidence type="ECO:0000256" key="4">
    <source>
        <dbReference type="ARBA" id="ARBA00022679"/>
    </source>
</evidence>
<comment type="similarity">
    <text evidence="2 8">Belongs to the class-V pyridoxal-phosphate-dependent aminotransferase family. Csd subfamily.</text>
</comment>
<dbReference type="Gene3D" id="3.90.1150.10">
    <property type="entry name" value="Aspartate Aminotransferase, domain 1"/>
    <property type="match status" value="1"/>
</dbReference>
<dbReference type="AlphaFoldDB" id="A0A1F4V3R7"/>
<dbReference type="Pfam" id="PF00266">
    <property type="entry name" value="Aminotran_5"/>
    <property type="match status" value="1"/>
</dbReference>
<evidence type="ECO:0000256" key="8">
    <source>
        <dbReference type="RuleBase" id="RU004506"/>
    </source>
</evidence>
<evidence type="ECO:0000256" key="5">
    <source>
        <dbReference type="ARBA" id="ARBA00022898"/>
    </source>
</evidence>
<dbReference type="STRING" id="1802624.A2982_03905"/>
<dbReference type="InterPro" id="IPR015421">
    <property type="entry name" value="PyrdxlP-dep_Trfase_major"/>
</dbReference>
<dbReference type="EC" id="2.8.1.7" evidence="3 8"/>
<evidence type="ECO:0000256" key="3">
    <source>
        <dbReference type="ARBA" id="ARBA00012239"/>
    </source>
</evidence>
<dbReference type="InterPro" id="IPR020578">
    <property type="entry name" value="Aminotrans_V_PyrdxlP_BS"/>
</dbReference>
<dbReference type="CDD" id="cd06453">
    <property type="entry name" value="SufS_like"/>
    <property type="match status" value="1"/>
</dbReference>
<proteinExistence type="inferred from homology"/>
<evidence type="ECO:0000313" key="11">
    <source>
        <dbReference type="Proteomes" id="UP000178771"/>
    </source>
</evidence>
<dbReference type="PANTHER" id="PTHR43586">
    <property type="entry name" value="CYSTEINE DESULFURASE"/>
    <property type="match status" value="1"/>
</dbReference>
<organism evidence="10 11">
    <name type="scientific">candidate division WWE3 bacterium RIFCSPLOWO2_01_FULL_39_13</name>
    <dbReference type="NCBI Taxonomy" id="1802624"/>
    <lineage>
        <taxon>Bacteria</taxon>
        <taxon>Katanobacteria</taxon>
    </lineage>
</organism>
<evidence type="ECO:0000256" key="6">
    <source>
        <dbReference type="ARBA" id="ARBA00050776"/>
    </source>
</evidence>
<dbReference type="InterPro" id="IPR015424">
    <property type="entry name" value="PyrdxlP-dep_Trfase"/>
</dbReference>
<dbReference type="PANTHER" id="PTHR43586:SF8">
    <property type="entry name" value="CYSTEINE DESULFURASE 1, CHLOROPLASTIC"/>
    <property type="match status" value="1"/>
</dbReference>
<dbReference type="SUPFAM" id="SSF53383">
    <property type="entry name" value="PLP-dependent transferases"/>
    <property type="match status" value="1"/>
</dbReference>
<dbReference type="EMBL" id="MEVH01000012">
    <property type="protein sequence ID" value="OGC51844.1"/>
    <property type="molecule type" value="Genomic_DNA"/>
</dbReference>
<evidence type="ECO:0000256" key="2">
    <source>
        <dbReference type="ARBA" id="ARBA00010447"/>
    </source>
</evidence>
<dbReference type="InterPro" id="IPR015422">
    <property type="entry name" value="PyrdxlP-dep_Trfase_small"/>
</dbReference>
<dbReference type="Proteomes" id="UP000178771">
    <property type="component" value="Unassembled WGS sequence"/>
</dbReference>
<reference evidence="10 11" key="1">
    <citation type="journal article" date="2016" name="Nat. Commun.">
        <title>Thousands of microbial genomes shed light on interconnected biogeochemical processes in an aquifer system.</title>
        <authorList>
            <person name="Anantharaman K."/>
            <person name="Brown C.T."/>
            <person name="Hug L.A."/>
            <person name="Sharon I."/>
            <person name="Castelle C.J."/>
            <person name="Probst A.J."/>
            <person name="Thomas B.C."/>
            <person name="Singh A."/>
            <person name="Wilkins M.J."/>
            <person name="Karaoz U."/>
            <person name="Brodie E.L."/>
            <person name="Williams K.H."/>
            <person name="Hubbard S.S."/>
            <person name="Banfield J.F."/>
        </authorList>
    </citation>
    <scope>NUCLEOTIDE SEQUENCE [LARGE SCALE GENOMIC DNA]</scope>
</reference>